<dbReference type="GO" id="GO:0048038">
    <property type="term" value="F:quinone binding"/>
    <property type="evidence" value="ECO:0007669"/>
    <property type="project" value="UniProtKB-KW"/>
</dbReference>
<feature type="transmembrane region" description="Helical" evidence="11">
    <location>
        <begin position="199"/>
        <end position="226"/>
    </location>
</feature>
<dbReference type="CDD" id="cd12922">
    <property type="entry name" value="VKOR_5"/>
    <property type="match status" value="1"/>
</dbReference>
<dbReference type="SMART" id="SM00756">
    <property type="entry name" value="VKc"/>
    <property type="match status" value="1"/>
</dbReference>
<keyword evidence="8" id="KW-1015">Disulfide bond</keyword>
<dbReference type="InterPro" id="IPR038354">
    <property type="entry name" value="VKOR_sf"/>
</dbReference>
<evidence type="ECO:0000256" key="11">
    <source>
        <dbReference type="SAM" id="Phobius"/>
    </source>
</evidence>
<keyword evidence="3 11" id="KW-0812">Transmembrane</keyword>
<feature type="transmembrane region" description="Helical" evidence="11">
    <location>
        <begin position="134"/>
        <end position="156"/>
    </location>
</feature>
<keyword evidence="14" id="KW-1185">Reference proteome</keyword>
<name>A0A916T7X9_9ACTN</name>
<reference evidence="13" key="1">
    <citation type="journal article" date="2014" name="Int. J. Syst. Evol. Microbiol.">
        <title>Complete genome sequence of Corynebacterium casei LMG S-19264T (=DSM 44701T), isolated from a smear-ripened cheese.</title>
        <authorList>
            <consortium name="US DOE Joint Genome Institute (JGI-PGF)"/>
            <person name="Walter F."/>
            <person name="Albersmeier A."/>
            <person name="Kalinowski J."/>
            <person name="Ruckert C."/>
        </authorList>
    </citation>
    <scope>NUCLEOTIDE SEQUENCE</scope>
    <source>
        <strain evidence="13">CGMCC 1.12827</strain>
    </source>
</reference>
<feature type="transmembrane region" description="Helical" evidence="11">
    <location>
        <begin position="47"/>
        <end position="67"/>
    </location>
</feature>
<dbReference type="EMBL" id="BMGC01000016">
    <property type="protein sequence ID" value="GGB35079.1"/>
    <property type="molecule type" value="Genomic_DNA"/>
</dbReference>
<evidence type="ECO:0000256" key="4">
    <source>
        <dbReference type="ARBA" id="ARBA00022719"/>
    </source>
</evidence>
<keyword evidence="9" id="KW-0676">Redox-active center</keyword>
<evidence type="ECO:0000313" key="13">
    <source>
        <dbReference type="EMBL" id="GGB35079.1"/>
    </source>
</evidence>
<feature type="transmembrane region" description="Helical" evidence="11">
    <location>
        <begin position="162"/>
        <end position="187"/>
    </location>
</feature>
<keyword evidence="6" id="KW-0560">Oxidoreductase</keyword>
<feature type="compositionally biased region" description="Low complexity" evidence="10">
    <location>
        <begin position="11"/>
        <end position="27"/>
    </location>
</feature>
<evidence type="ECO:0000256" key="9">
    <source>
        <dbReference type="ARBA" id="ARBA00023284"/>
    </source>
</evidence>
<accession>A0A916T7X9</accession>
<comment type="subcellular location">
    <subcellularLocation>
        <location evidence="1">Membrane</location>
        <topology evidence="1">Multi-pass membrane protein</topology>
    </subcellularLocation>
</comment>
<keyword evidence="7 11" id="KW-0472">Membrane</keyword>
<dbReference type="GO" id="GO:0016020">
    <property type="term" value="C:membrane"/>
    <property type="evidence" value="ECO:0007669"/>
    <property type="project" value="UniProtKB-SubCell"/>
</dbReference>
<evidence type="ECO:0000256" key="1">
    <source>
        <dbReference type="ARBA" id="ARBA00004141"/>
    </source>
</evidence>
<gene>
    <name evidence="13" type="ORF">GCM10011489_23890</name>
</gene>
<dbReference type="PANTHER" id="PTHR34573">
    <property type="entry name" value="VKC DOMAIN-CONTAINING PROTEIN"/>
    <property type="match status" value="1"/>
</dbReference>
<evidence type="ECO:0000256" key="2">
    <source>
        <dbReference type="ARBA" id="ARBA00006214"/>
    </source>
</evidence>
<sequence>MKSHEAVEAESTVGADTATTSDAVASARGDQGAPPADDRSTGYRPGIVTSAFILVMGVIGLACAWIITVEKIDLLEDPSYKPSCSINPIISCGSVMQSWQAEVFGFPNPLLGLIGFTVVIVTGVLALSRVDLPLWYWIGLFVGLLAGMAFVFFLIYSALYRINALCPYCIVVWIMTAALLVTVLNVIAKKVDSPRLRTFASWMWTVLALFYVAVFLMIMEHFWYYWKTLI</sequence>
<evidence type="ECO:0000313" key="14">
    <source>
        <dbReference type="Proteomes" id="UP000621454"/>
    </source>
</evidence>
<dbReference type="InterPro" id="IPR012932">
    <property type="entry name" value="VKOR"/>
</dbReference>
<keyword evidence="4" id="KW-0874">Quinone</keyword>
<dbReference type="PANTHER" id="PTHR34573:SF1">
    <property type="entry name" value="VITAMIN K EPOXIDE REDUCTASE DOMAIN-CONTAINING PROTEIN"/>
    <property type="match status" value="1"/>
</dbReference>
<dbReference type="Proteomes" id="UP000621454">
    <property type="component" value="Unassembled WGS sequence"/>
</dbReference>
<dbReference type="Gene3D" id="1.20.1440.130">
    <property type="entry name" value="VKOR domain"/>
    <property type="match status" value="1"/>
</dbReference>
<feature type="domain" description="Vitamin K epoxide reductase" evidence="12">
    <location>
        <begin position="46"/>
        <end position="187"/>
    </location>
</feature>
<dbReference type="GO" id="GO:0016491">
    <property type="term" value="F:oxidoreductase activity"/>
    <property type="evidence" value="ECO:0007669"/>
    <property type="project" value="UniProtKB-KW"/>
</dbReference>
<evidence type="ECO:0000256" key="5">
    <source>
        <dbReference type="ARBA" id="ARBA00022989"/>
    </source>
</evidence>
<keyword evidence="5 11" id="KW-1133">Transmembrane helix</keyword>
<evidence type="ECO:0000259" key="12">
    <source>
        <dbReference type="SMART" id="SM00756"/>
    </source>
</evidence>
<reference evidence="13" key="2">
    <citation type="submission" date="2020-09" db="EMBL/GenBank/DDBJ databases">
        <authorList>
            <person name="Sun Q."/>
            <person name="Zhou Y."/>
        </authorList>
    </citation>
    <scope>NUCLEOTIDE SEQUENCE</scope>
    <source>
        <strain evidence="13">CGMCC 1.12827</strain>
    </source>
</reference>
<protein>
    <submittedName>
        <fullName evidence="13">Membrane protein</fullName>
    </submittedName>
</protein>
<evidence type="ECO:0000256" key="8">
    <source>
        <dbReference type="ARBA" id="ARBA00023157"/>
    </source>
</evidence>
<comment type="similarity">
    <text evidence="2">Belongs to the VKOR family.</text>
</comment>
<evidence type="ECO:0000256" key="3">
    <source>
        <dbReference type="ARBA" id="ARBA00022692"/>
    </source>
</evidence>
<evidence type="ECO:0000256" key="7">
    <source>
        <dbReference type="ARBA" id="ARBA00023136"/>
    </source>
</evidence>
<dbReference type="Pfam" id="PF07884">
    <property type="entry name" value="VKOR"/>
    <property type="match status" value="1"/>
</dbReference>
<dbReference type="AlphaFoldDB" id="A0A916T7X9"/>
<feature type="region of interest" description="Disordered" evidence="10">
    <location>
        <begin position="1"/>
        <end position="41"/>
    </location>
</feature>
<evidence type="ECO:0000256" key="10">
    <source>
        <dbReference type="SAM" id="MobiDB-lite"/>
    </source>
</evidence>
<organism evidence="13 14">
    <name type="scientific">Gordonia jinhuaensis</name>
    <dbReference type="NCBI Taxonomy" id="1517702"/>
    <lineage>
        <taxon>Bacteria</taxon>
        <taxon>Bacillati</taxon>
        <taxon>Actinomycetota</taxon>
        <taxon>Actinomycetes</taxon>
        <taxon>Mycobacteriales</taxon>
        <taxon>Gordoniaceae</taxon>
        <taxon>Gordonia</taxon>
    </lineage>
</organism>
<feature type="transmembrane region" description="Helical" evidence="11">
    <location>
        <begin position="106"/>
        <end position="127"/>
    </location>
</feature>
<comment type="caution">
    <text evidence="13">The sequence shown here is derived from an EMBL/GenBank/DDBJ whole genome shotgun (WGS) entry which is preliminary data.</text>
</comment>
<proteinExistence type="inferred from homology"/>
<evidence type="ECO:0000256" key="6">
    <source>
        <dbReference type="ARBA" id="ARBA00023002"/>
    </source>
</evidence>
<dbReference type="RefSeq" id="WP_188586815.1">
    <property type="nucleotide sequence ID" value="NZ_BMGC01000016.1"/>
</dbReference>
<dbReference type="InterPro" id="IPR041714">
    <property type="entry name" value="VKOR_Actinobacteria"/>
</dbReference>